<accession>A0A2J6S6E9</accession>
<proteinExistence type="predicted"/>
<dbReference type="OrthoDB" id="432970at2759"/>
<reference evidence="6 7" key="1">
    <citation type="submission" date="2016-04" db="EMBL/GenBank/DDBJ databases">
        <title>A degradative enzymes factory behind the ericoid mycorrhizal symbiosis.</title>
        <authorList>
            <consortium name="DOE Joint Genome Institute"/>
            <person name="Martino E."/>
            <person name="Morin E."/>
            <person name="Grelet G."/>
            <person name="Kuo A."/>
            <person name="Kohler A."/>
            <person name="Daghino S."/>
            <person name="Barry K."/>
            <person name="Choi C."/>
            <person name="Cichocki N."/>
            <person name="Clum A."/>
            <person name="Copeland A."/>
            <person name="Hainaut M."/>
            <person name="Haridas S."/>
            <person name="Labutti K."/>
            <person name="Lindquist E."/>
            <person name="Lipzen A."/>
            <person name="Khouja H.-R."/>
            <person name="Murat C."/>
            <person name="Ohm R."/>
            <person name="Olson A."/>
            <person name="Spatafora J."/>
            <person name="Veneault-Fourrey C."/>
            <person name="Henrissat B."/>
            <person name="Grigoriev I."/>
            <person name="Martin F."/>
            <person name="Perotto S."/>
        </authorList>
    </citation>
    <scope>NUCLEOTIDE SEQUENCE [LARGE SCALE GENOMIC DNA]</scope>
    <source>
        <strain evidence="6 7">F</strain>
    </source>
</reference>
<gene>
    <name evidence="6" type="ORF">L207DRAFT_507266</name>
</gene>
<evidence type="ECO:0000256" key="2">
    <source>
        <dbReference type="ARBA" id="ARBA00022771"/>
    </source>
</evidence>
<dbReference type="AlphaFoldDB" id="A0A2J6S6E9"/>
<dbReference type="Proteomes" id="UP000235786">
    <property type="component" value="Unassembled WGS sequence"/>
</dbReference>
<sequence>MARLTHPCCASPRVSLSAVKFRLAWTISTPLLNRKASQPRSFAPRNTINMNTFFAVDLNNEAIQLERAGKFPEAEAKYLEALRMKLGDPNPNYTSIGVTQNALGELYLLMAELEKAEEMLQAATCSRSGLNDFDAACTRDNLGRLWEMKGDFSKSRELRAEYPDKMICSYFDCPKSNVNQFSNHNELKKCARCFCVFYCNQQCQKKDWKRHKAFCRAAE</sequence>
<evidence type="ECO:0000313" key="7">
    <source>
        <dbReference type="Proteomes" id="UP000235786"/>
    </source>
</evidence>
<keyword evidence="7" id="KW-1185">Reference proteome</keyword>
<evidence type="ECO:0000313" key="6">
    <source>
        <dbReference type="EMBL" id="PMD46347.1"/>
    </source>
</evidence>
<dbReference type="InterPro" id="IPR002893">
    <property type="entry name" value="Znf_MYND"/>
</dbReference>
<dbReference type="Gene3D" id="1.25.40.10">
    <property type="entry name" value="Tetratricopeptide repeat domain"/>
    <property type="match status" value="1"/>
</dbReference>
<dbReference type="PROSITE" id="PS50865">
    <property type="entry name" value="ZF_MYND_2"/>
    <property type="match status" value="1"/>
</dbReference>
<keyword evidence="1" id="KW-0479">Metal-binding</keyword>
<dbReference type="EMBL" id="KZ613939">
    <property type="protein sequence ID" value="PMD46347.1"/>
    <property type="molecule type" value="Genomic_DNA"/>
</dbReference>
<dbReference type="STRING" id="1149755.A0A2J6S6E9"/>
<dbReference type="SUPFAM" id="SSF48452">
    <property type="entry name" value="TPR-like"/>
    <property type="match status" value="1"/>
</dbReference>
<evidence type="ECO:0000256" key="3">
    <source>
        <dbReference type="ARBA" id="ARBA00022833"/>
    </source>
</evidence>
<protein>
    <recommendedName>
        <fullName evidence="5">MYND-type domain-containing protein</fullName>
    </recommendedName>
</protein>
<evidence type="ECO:0000256" key="4">
    <source>
        <dbReference type="PROSITE-ProRule" id="PRU00134"/>
    </source>
</evidence>
<dbReference type="Gene3D" id="6.10.140.2220">
    <property type="match status" value="1"/>
</dbReference>
<evidence type="ECO:0000259" key="5">
    <source>
        <dbReference type="PROSITE" id="PS50865"/>
    </source>
</evidence>
<dbReference type="Pfam" id="PF01753">
    <property type="entry name" value="zf-MYND"/>
    <property type="match status" value="1"/>
</dbReference>
<evidence type="ECO:0000256" key="1">
    <source>
        <dbReference type="ARBA" id="ARBA00022723"/>
    </source>
</evidence>
<dbReference type="GO" id="GO:0008270">
    <property type="term" value="F:zinc ion binding"/>
    <property type="evidence" value="ECO:0007669"/>
    <property type="project" value="UniProtKB-KW"/>
</dbReference>
<keyword evidence="3" id="KW-0862">Zinc</keyword>
<dbReference type="InterPro" id="IPR011990">
    <property type="entry name" value="TPR-like_helical_dom_sf"/>
</dbReference>
<dbReference type="SUPFAM" id="SSF144232">
    <property type="entry name" value="HIT/MYND zinc finger-like"/>
    <property type="match status" value="1"/>
</dbReference>
<organism evidence="6 7">
    <name type="scientific">Hyaloscypha variabilis (strain UAMH 11265 / GT02V1 / F)</name>
    <name type="common">Meliniomyces variabilis</name>
    <dbReference type="NCBI Taxonomy" id="1149755"/>
    <lineage>
        <taxon>Eukaryota</taxon>
        <taxon>Fungi</taxon>
        <taxon>Dikarya</taxon>
        <taxon>Ascomycota</taxon>
        <taxon>Pezizomycotina</taxon>
        <taxon>Leotiomycetes</taxon>
        <taxon>Helotiales</taxon>
        <taxon>Hyaloscyphaceae</taxon>
        <taxon>Hyaloscypha</taxon>
        <taxon>Hyaloscypha variabilis</taxon>
    </lineage>
</organism>
<keyword evidence="2 4" id="KW-0863">Zinc-finger</keyword>
<dbReference type="Pfam" id="PF13424">
    <property type="entry name" value="TPR_12"/>
    <property type="match status" value="1"/>
</dbReference>
<name>A0A2J6S6E9_HYAVF</name>
<feature type="domain" description="MYND-type" evidence="5">
    <location>
        <begin position="170"/>
        <end position="215"/>
    </location>
</feature>